<protein>
    <submittedName>
        <fullName evidence="1">Uncharacterized protein</fullName>
    </submittedName>
</protein>
<dbReference type="EMBL" id="JAKCXM010000011">
    <property type="protein sequence ID" value="KAJ0408480.1"/>
    <property type="molecule type" value="Genomic_DNA"/>
</dbReference>
<dbReference type="Proteomes" id="UP001209570">
    <property type="component" value="Unassembled WGS sequence"/>
</dbReference>
<keyword evidence="2" id="KW-1185">Reference proteome</keyword>
<name>A0AAD5LRY8_PYTIN</name>
<evidence type="ECO:0000313" key="2">
    <source>
        <dbReference type="Proteomes" id="UP001209570"/>
    </source>
</evidence>
<organism evidence="1 2">
    <name type="scientific">Pythium insidiosum</name>
    <name type="common">Pythiosis disease agent</name>
    <dbReference type="NCBI Taxonomy" id="114742"/>
    <lineage>
        <taxon>Eukaryota</taxon>
        <taxon>Sar</taxon>
        <taxon>Stramenopiles</taxon>
        <taxon>Oomycota</taxon>
        <taxon>Peronosporomycetes</taxon>
        <taxon>Pythiales</taxon>
        <taxon>Pythiaceae</taxon>
        <taxon>Pythium</taxon>
    </lineage>
</organism>
<reference evidence="1" key="1">
    <citation type="submission" date="2021-12" db="EMBL/GenBank/DDBJ databases">
        <title>Prjna785345.</title>
        <authorList>
            <person name="Rujirawat T."/>
            <person name="Krajaejun T."/>
        </authorList>
    </citation>
    <scope>NUCLEOTIDE SEQUENCE</scope>
    <source>
        <strain evidence="1">Pi057C3</strain>
    </source>
</reference>
<gene>
    <name evidence="1" type="ORF">P43SY_006410</name>
</gene>
<comment type="caution">
    <text evidence="1">The sequence shown here is derived from an EMBL/GenBank/DDBJ whole genome shotgun (WGS) entry which is preliminary data.</text>
</comment>
<dbReference type="AlphaFoldDB" id="A0AAD5LRY8"/>
<accession>A0AAD5LRY8</accession>
<proteinExistence type="predicted"/>
<evidence type="ECO:0000313" key="1">
    <source>
        <dbReference type="EMBL" id="KAJ0408480.1"/>
    </source>
</evidence>
<sequence>MVKYFLAGRVNSEEYTICERLLDILQATLPDFQVAKTPYRPETWPAEAAELVRLYGYRAIAVDATLRRRGLITASIVVRSSSFTCPRASQQIICDVIVWTDAARLVATDADAFSTIALATYGVQLDLSDSELMLYTKANVDELRQQHRQRKPVIARGAAK</sequence>